<dbReference type="EMBL" id="CP067393">
    <property type="protein sequence ID" value="QQP86117.1"/>
    <property type="molecule type" value="Genomic_DNA"/>
</dbReference>
<evidence type="ECO:0000313" key="5">
    <source>
        <dbReference type="Proteomes" id="UP000595278"/>
    </source>
</evidence>
<dbReference type="InterPro" id="IPR012332">
    <property type="entry name" value="Autotransporter_pectin_lyase_C"/>
</dbReference>
<dbReference type="InterPro" id="IPR003991">
    <property type="entry name" value="Pertactin_virulence_factor"/>
</dbReference>
<evidence type="ECO:0000256" key="1">
    <source>
        <dbReference type="ARBA" id="ARBA00022729"/>
    </source>
</evidence>
<dbReference type="InterPro" id="IPR005546">
    <property type="entry name" value="Autotransporte_beta"/>
</dbReference>
<dbReference type="PROSITE" id="PS51208">
    <property type="entry name" value="AUTOTRANSPORTER"/>
    <property type="match status" value="1"/>
</dbReference>
<dbReference type="PANTHER" id="PTHR35037">
    <property type="entry name" value="C-TERMINAL REGION OF AIDA-LIKE PROTEIN"/>
    <property type="match status" value="1"/>
</dbReference>
<dbReference type="Pfam" id="PF03212">
    <property type="entry name" value="Pertactin"/>
    <property type="match status" value="1"/>
</dbReference>
<gene>
    <name evidence="4" type="ORF">JHT90_02365</name>
</gene>
<dbReference type="PRINTS" id="PR01484">
    <property type="entry name" value="PRTACTNFAMLY"/>
</dbReference>
<dbReference type="KEGG" id="eaz:JHT90_02365"/>
<dbReference type="Gene3D" id="2.40.128.130">
    <property type="entry name" value="Autotransporter beta-domain"/>
    <property type="match status" value="1"/>
</dbReference>
<evidence type="ECO:0000259" key="3">
    <source>
        <dbReference type="PROSITE" id="PS51208"/>
    </source>
</evidence>
<feature type="domain" description="Autotransporter" evidence="3">
    <location>
        <begin position="564"/>
        <end position="831"/>
    </location>
</feature>
<dbReference type="Gene3D" id="2.160.20.20">
    <property type="match status" value="1"/>
</dbReference>
<organism evidence="4 5">
    <name type="scientific">Entomomonas asaccharolytica</name>
    <dbReference type="NCBI Taxonomy" id="2785331"/>
    <lineage>
        <taxon>Bacteria</taxon>
        <taxon>Pseudomonadati</taxon>
        <taxon>Pseudomonadota</taxon>
        <taxon>Gammaproteobacteria</taxon>
        <taxon>Pseudomonadales</taxon>
        <taxon>Pseudomonadaceae</taxon>
        <taxon>Entomomonas</taxon>
    </lineage>
</organism>
<feature type="signal peptide" evidence="2">
    <location>
        <begin position="1"/>
        <end position="26"/>
    </location>
</feature>
<dbReference type="PANTHER" id="PTHR35037:SF7">
    <property type="entry name" value="AUTOTRANSPORTER"/>
    <property type="match status" value="1"/>
</dbReference>
<reference evidence="4 5" key="1">
    <citation type="submission" date="2021-01" db="EMBL/GenBank/DDBJ databases">
        <title>Entomomonas sp. F2A isolated from a house cricket (Acheta domesticus).</title>
        <authorList>
            <person name="Spergser J."/>
            <person name="Busse H.-J."/>
        </authorList>
    </citation>
    <scope>NUCLEOTIDE SEQUENCE [LARGE SCALE GENOMIC DNA]</scope>
    <source>
        <strain evidence="4 5">F2A</strain>
    </source>
</reference>
<name>A0A974NGT6_9GAMM</name>
<accession>A0A974NGT6</accession>
<dbReference type="RefSeq" id="WP_201093624.1">
    <property type="nucleotide sequence ID" value="NZ_CP067393.1"/>
</dbReference>
<dbReference type="InterPro" id="IPR006315">
    <property type="entry name" value="OM_autotransptr_brl_dom"/>
</dbReference>
<dbReference type="InterPro" id="IPR004899">
    <property type="entry name" value="Pertactin_central"/>
</dbReference>
<evidence type="ECO:0000256" key="2">
    <source>
        <dbReference type="SAM" id="SignalP"/>
    </source>
</evidence>
<feature type="chain" id="PRO_5037470392" evidence="2">
    <location>
        <begin position="27"/>
        <end position="831"/>
    </location>
</feature>
<dbReference type="SMART" id="SM00869">
    <property type="entry name" value="Autotransporter"/>
    <property type="match status" value="1"/>
</dbReference>
<dbReference type="SUPFAM" id="SSF51126">
    <property type="entry name" value="Pectin lyase-like"/>
    <property type="match status" value="1"/>
</dbReference>
<dbReference type="SUPFAM" id="SSF103515">
    <property type="entry name" value="Autotransporter"/>
    <property type="match status" value="1"/>
</dbReference>
<dbReference type="InterPro" id="IPR036709">
    <property type="entry name" value="Autotransporte_beta_dom_sf"/>
</dbReference>
<sequence>MAIINVTPKFLSFILSSSFLSITCQATNYIANDGNHHDLSNDSYYSTNSGWGNGAIVSTSSTVAGDNLYLESSHSQSVVAYAAQGGEIHLSNSTINHTSPAASQTYALYSQGEHVTHGSSYITISNSTITTANNSITAVHAEHGGKIHLKDNTAISTGGNYAYGILSRGTGSNTGDGSKITADQLTVITTGDNAYAIHAVDLGEIDIANANVSTTGANSMGLYASNGLLNASNSSINTTGSAAHGVSAVSTTVELDKVNITTSGNLAYGARVNNASLVVKNSTINSSGTSAAALASLESNQIDISASHLIADDWTAICFSHGGDSTLNLTDGSTVNSNIGQAILVEGSTTTAQVNLDNKTVINGTASAASGSTLDLSINNSSVLNGNTSNVNQLNLASLGRWIFDTNNSIAAMDNSGGIVQFNSSSVNPISLTIKDLSGAGTFVMKTDIANLTGDLLVVTDNSAGSHKISIANNGTSITDGTEVLTVVETTDGIGKFSLTNRVEAGGYEYSLLKDGTNWILYSGGRLLTSTANAAIGFFNTGYLSNYIENQTLLQRLGDLRNQSEKTNTGFWIRSYGGKLNSFSGQGTRGFDMPYVGTQGGIDNKVELANADLIVGGVLGFTRGNPNYDGGNGTIKNYHLGMYATYYHNNGIYVDGLVKYNNTHNHFSVNDTAGTRVKGTAKTQGYSVSLEAGKRFMAQPKLGIYIEPQVQVTYAYQNGDRMHASNGLKVDLKNYNSTQGRAGVNLGYQSMGKSPINIYLKGNFTREMDGRTAYKLNGSKHKYSLRSNWKSGGIGGSINLNKNHNIYADAEYTKGGRFNQRQLNLGYSYRI</sequence>
<keyword evidence="5" id="KW-1185">Reference proteome</keyword>
<dbReference type="AlphaFoldDB" id="A0A974NGT6"/>
<dbReference type="InterPro" id="IPR011050">
    <property type="entry name" value="Pectin_lyase_fold/virulence"/>
</dbReference>
<proteinExistence type="predicted"/>
<dbReference type="Pfam" id="PF03797">
    <property type="entry name" value="Autotransporter"/>
    <property type="match status" value="1"/>
</dbReference>
<protein>
    <submittedName>
        <fullName evidence="4">Autotransporter outer membrane beta-barrel domain-containing protein</fullName>
    </submittedName>
</protein>
<dbReference type="Proteomes" id="UP000595278">
    <property type="component" value="Chromosome"/>
</dbReference>
<dbReference type="NCBIfam" id="TIGR01414">
    <property type="entry name" value="autotrans_barl"/>
    <property type="match status" value="1"/>
</dbReference>
<keyword evidence="1 2" id="KW-0732">Signal</keyword>
<evidence type="ECO:0000313" key="4">
    <source>
        <dbReference type="EMBL" id="QQP86117.1"/>
    </source>
</evidence>
<dbReference type="InterPro" id="IPR051551">
    <property type="entry name" value="Autotransporter_adhesion"/>
</dbReference>
<dbReference type="GO" id="GO:0019867">
    <property type="term" value="C:outer membrane"/>
    <property type="evidence" value="ECO:0007669"/>
    <property type="project" value="InterPro"/>
</dbReference>